<comment type="caution">
    <text evidence="7">The sequence shown here is derived from an EMBL/GenBank/DDBJ whole genome shotgun (WGS) entry which is preliminary data.</text>
</comment>
<evidence type="ECO:0000256" key="5">
    <source>
        <dbReference type="ARBA" id="ARBA00023136"/>
    </source>
</evidence>
<reference evidence="7 8" key="1">
    <citation type="submission" date="2023-07" db="EMBL/GenBank/DDBJ databases">
        <title>Genomic Encyclopedia of Type Strains, Phase IV (KMG-IV): sequencing the most valuable type-strain genomes for metagenomic binning, comparative biology and taxonomic classification.</title>
        <authorList>
            <person name="Goeker M."/>
        </authorList>
    </citation>
    <scope>NUCLEOTIDE SEQUENCE [LARGE SCALE GENOMIC DNA]</scope>
    <source>
        <strain evidence="7 8">DSM 22616</strain>
    </source>
</reference>
<gene>
    <name evidence="7" type="ORF">J2S72_000390</name>
</gene>
<dbReference type="Proteomes" id="UP001236559">
    <property type="component" value="Unassembled WGS sequence"/>
</dbReference>
<accession>A0ABU0ASY3</accession>
<dbReference type="InterPro" id="IPR043428">
    <property type="entry name" value="LivM-like"/>
</dbReference>
<dbReference type="CDD" id="cd06581">
    <property type="entry name" value="TM_PBP1_LivM_like"/>
    <property type="match status" value="1"/>
</dbReference>
<feature type="transmembrane region" description="Helical" evidence="6">
    <location>
        <begin position="222"/>
        <end position="246"/>
    </location>
</feature>
<keyword evidence="4 6" id="KW-1133">Transmembrane helix</keyword>
<feature type="transmembrane region" description="Helical" evidence="6">
    <location>
        <begin position="20"/>
        <end position="36"/>
    </location>
</feature>
<feature type="transmembrane region" description="Helical" evidence="6">
    <location>
        <begin position="42"/>
        <end position="63"/>
    </location>
</feature>
<evidence type="ECO:0000313" key="8">
    <source>
        <dbReference type="Proteomes" id="UP001236559"/>
    </source>
</evidence>
<name>A0ABU0ASY3_9FIRM</name>
<protein>
    <submittedName>
        <fullName evidence="7">Branched-chain amino acid transport system permease protein</fullName>
    </submittedName>
</protein>
<evidence type="ECO:0000256" key="3">
    <source>
        <dbReference type="ARBA" id="ARBA00022692"/>
    </source>
</evidence>
<feature type="transmembrane region" description="Helical" evidence="6">
    <location>
        <begin position="122"/>
        <end position="143"/>
    </location>
</feature>
<feature type="transmembrane region" description="Helical" evidence="6">
    <location>
        <begin position="258"/>
        <end position="284"/>
    </location>
</feature>
<proteinExistence type="predicted"/>
<feature type="transmembrane region" description="Helical" evidence="6">
    <location>
        <begin position="172"/>
        <end position="191"/>
    </location>
</feature>
<evidence type="ECO:0000256" key="6">
    <source>
        <dbReference type="SAM" id="Phobius"/>
    </source>
</evidence>
<keyword evidence="8" id="KW-1185">Reference proteome</keyword>
<dbReference type="PANTHER" id="PTHR30482">
    <property type="entry name" value="HIGH-AFFINITY BRANCHED-CHAIN AMINO ACID TRANSPORT SYSTEM PERMEASE"/>
    <property type="match status" value="1"/>
</dbReference>
<dbReference type="PANTHER" id="PTHR30482:SF10">
    <property type="entry name" value="HIGH-AFFINITY BRANCHED-CHAIN AMINO ACID TRANSPORT PROTEIN BRAE"/>
    <property type="match status" value="1"/>
</dbReference>
<dbReference type="RefSeq" id="WP_023055206.1">
    <property type="nucleotide sequence ID" value="NZ_JAUSTN010000002.1"/>
</dbReference>
<keyword evidence="2" id="KW-1003">Cell membrane</keyword>
<evidence type="ECO:0000256" key="1">
    <source>
        <dbReference type="ARBA" id="ARBA00004651"/>
    </source>
</evidence>
<evidence type="ECO:0000256" key="2">
    <source>
        <dbReference type="ARBA" id="ARBA00022475"/>
    </source>
</evidence>
<dbReference type="EMBL" id="JAUSTN010000002">
    <property type="protein sequence ID" value="MDQ0274382.1"/>
    <property type="molecule type" value="Genomic_DNA"/>
</dbReference>
<dbReference type="Pfam" id="PF02653">
    <property type="entry name" value="BPD_transp_2"/>
    <property type="match status" value="1"/>
</dbReference>
<organism evidence="7 8">
    <name type="scientific">Peptoniphilus koenoeneniae</name>
    <dbReference type="NCBI Taxonomy" id="507751"/>
    <lineage>
        <taxon>Bacteria</taxon>
        <taxon>Bacillati</taxon>
        <taxon>Bacillota</taxon>
        <taxon>Tissierellia</taxon>
        <taxon>Tissierellales</taxon>
        <taxon>Peptoniphilaceae</taxon>
        <taxon>Peptoniphilus</taxon>
    </lineage>
</organism>
<comment type="subcellular location">
    <subcellularLocation>
        <location evidence="1">Cell membrane</location>
        <topology evidence="1">Multi-pass membrane protein</topology>
    </subcellularLocation>
</comment>
<sequence>MKNSKNNFAKLFSAIDKFKIYLFIIAIIGLIAIPFLHLNNYIINIIIKIINYIIMALGLNILVGMTGLVSLGQAGFVAIGAYTTSILMIKFNVNFFLAIIVAIIISAIAGFVMGLPTLRLKGTYLSIITLGFGEIIRTVIIVWEKVTNGPLGLRNIPLPSIFGFKLSMSNGGLYILTVITMVLVILFIYRLQNSKTGRAFRAIKQDETASIMMGLNTTYYKVLAFLLSAVICAIAGSIYATQLGYIDQNTFTFDMSTMILSIVILGGMGTIRGMIIGSVILVVFPELSRSLMDYRFVLYGIILVIMMRFRPQGLLGWRDVNDYKLSKKVLTDLKNIEGNGANYE</sequence>
<evidence type="ECO:0000256" key="4">
    <source>
        <dbReference type="ARBA" id="ARBA00022989"/>
    </source>
</evidence>
<keyword evidence="5 6" id="KW-0472">Membrane</keyword>
<keyword evidence="3 6" id="KW-0812">Transmembrane</keyword>
<feature type="transmembrane region" description="Helical" evidence="6">
    <location>
        <begin position="296"/>
        <end position="317"/>
    </location>
</feature>
<dbReference type="InterPro" id="IPR001851">
    <property type="entry name" value="ABC_transp_permease"/>
</dbReference>
<evidence type="ECO:0000313" key="7">
    <source>
        <dbReference type="EMBL" id="MDQ0274382.1"/>
    </source>
</evidence>
<feature type="transmembrane region" description="Helical" evidence="6">
    <location>
        <begin position="95"/>
        <end position="115"/>
    </location>
</feature>